<evidence type="ECO:0000256" key="1">
    <source>
        <dbReference type="SAM" id="Coils"/>
    </source>
</evidence>
<feature type="coiled-coil region" evidence="1">
    <location>
        <begin position="28"/>
        <end position="55"/>
    </location>
</feature>
<dbReference type="RefSeq" id="WP_281748653.1">
    <property type="nucleotide sequence ID" value="NZ_AP026933.1"/>
</dbReference>
<keyword evidence="1" id="KW-0175">Coiled coil</keyword>
<evidence type="ECO:0000313" key="2">
    <source>
        <dbReference type="EMBL" id="BDT05083.1"/>
    </source>
</evidence>
<accession>A0ABM8BYW0</accession>
<reference evidence="2 3" key="1">
    <citation type="journal article" date="2022" name="Front. Microbiol.">
        <title>Male-killing mechanisms vary between Spiroplasma species.</title>
        <authorList>
            <person name="Arai H."/>
            <person name="Inoue M."/>
            <person name="Kageyama D."/>
        </authorList>
    </citation>
    <scope>NUCLEOTIDE SEQUENCE [LARGE SCALE GENOMIC DNA]</scope>
    <source>
        <strain evidence="3">sHm</strain>
    </source>
</reference>
<sequence>MIIEFLIAEEKIKEELDKIITNKNQFTSEVIKEKIEVIKEKLKTLDKKIEKEIKVSKFKKIIYSILKIFTFGKIDKNKIINKKNNFLNKIKNKINKNVQTIKELYIRKTNPINIDVNEINDNFNNELLINSKKSNLIKV</sequence>
<organism evidence="2 3">
    <name type="scientific">Spiroplasma ixodetis</name>
    <dbReference type="NCBI Taxonomy" id="2141"/>
    <lineage>
        <taxon>Bacteria</taxon>
        <taxon>Bacillati</taxon>
        <taxon>Mycoplasmatota</taxon>
        <taxon>Mollicutes</taxon>
        <taxon>Entomoplasmatales</taxon>
        <taxon>Spiroplasmataceae</taxon>
        <taxon>Spiroplasma</taxon>
    </lineage>
</organism>
<keyword evidence="3" id="KW-1185">Reference proteome</keyword>
<dbReference type="Proteomes" id="UP001163387">
    <property type="component" value="Chromosome"/>
</dbReference>
<dbReference type="EMBL" id="AP026933">
    <property type="protein sequence ID" value="BDT05083.1"/>
    <property type="molecule type" value="Genomic_DNA"/>
</dbReference>
<name>A0ABM8BYW0_9MOLU</name>
<proteinExistence type="predicted"/>
<evidence type="ECO:0000313" key="3">
    <source>
        <dbReference type="Proteomes" id="UP001163387"/>
    </source>
</evidence>
<protein>
    <submittedName>
        <fullName evidence="2">Uncharacterized protein</fullName>
    </submittedName>
</protein>
<gene>
    <name evidence="2" type="ORF">SHM_27290</name>
</gene>